<comment type="similarity">
    <text evidence="7">Belongs to the DNA polymerase HolA subunit family.</text>
</comment>
<dbReference type="AlphaFoldDB" id="A0A923I3T8"/>
<sequence>MNYKEFNNNIKNNAVNPVYLFTGPEQYIGHMMEKTLIDMEISKGLEALNLTIYSDKNLDVSELLATCETLPMMSKKRMIVIRKEAQFDKITGKHDLERLTFYFENPCPSTLLIIYWEQPDKRKKIYKTIAKNSTVVVFEKLDSGEIQAWLTKRINNAGKKISRSVMGLFVQRSMYLVNEKKTMEMVDHELNSLIDYIGDREEITKEDILLILPQSIEDGIFKMIDYAMTGDKGQALLMLNQLYQEGESPFGVFSLLLRQIRMLLMVKIYTKKGLPPKSVASEMKVAPFIVNKILKNGKNYPIDNLWDLIIIGADLDAQMKLGEIDQHLALELFLMKIE</sequence>
<gene>
    <name evidence="11" type="primary">holA</name>
    <name evidence="11" type="ORF">GH810_14075</name>
</gene>
<dbReference type="EMBL" id="WJBD01000019">
    <property type="protein sequence ID" value="MBC3889438.1"/>
    <property type="molecule type" value="Genomic_DNA"/>
</dbReference>
<dbReference type="EC" id="2.7.7.7" evidence="1"/>
<dbReference type="GO" id="GO:0003887">
    <property type="term" value="F:DNA-directed DNA polymerase activity"/>
    <property type="evidence" value="ECO:0007669"/>
    <property type="project" value="UniProtKB-KW"/>
</dbReference>
<evidence type="ECO:0000256" key="5">
    <source>
        <dbReference type="ARBA" id="ARBA00022705"/>
    </source>
</evidence>
<evidence type="ECO:0000256" key="4">
    <source>
        <dbReference type="ARBA" id="ARBA00022695"/>
    </source>
</evidence>
<dbReference type="GO" id="GO:0006261">
    <property type="term" value="P:DNA-templated DNA replication"/>
    <property type="evidence" value="ECO:0007669"/>
    <property type="project" value="TreeGrafter"/>
</dbReference>
<feature type="domain" description="DNA polymerase III delta subunit-like C-terminal" evidence="10">
    <location>
        <begin position="217"/>
        <end position="337"/>
    </location>
</feature>
<keyword evidence="4 11" id="KW-0548">Nucleotidyltransferase</keyword>
<evidence type="ECO:0000313" key="11">
    <source>
        <dbReference type="EMBL" id="MBC3889438.1"/>
    </source>
</evidence>
<dbReference type="PANTHER" id="PTHR34388:SF1">
    <property type="entry name" value="DNA POLYMERASE III SUBUNIT DELTA"/>
    <property type="match status" value="1"/>
</dbReference>
<evidence type="ECO:0000259" key="10">
    <source>
        <dbReference type="Pfam" id="PF21694"/>
    </source>
</evidence>
<evidence type="ECO:0000256" key="6">
    <source>
        <dbReference type="ARBA" id="ARBA00022932"/>
    </source>
</evidence>
<dbReference type="Proteomes" id="UP000616595">
    <property type="component" value="Unassembled WGS sequence"/>
</dbReference>
<dbReference type="Gene3D" id="1.10.8.60">
    <property type="match status" value="1"/>
</dbReference>
<dbReference type="SUPFAM" id="SSF48019">
    <property type="entry name" value="post-AAA+ oligomerization domain-like"/>
    <property type="match status" value="1"/>
</dbReference>
<keyword evidence="12" id="KW-1185">Reference proteome</keyword>
<dbReference type="PANTHER" id="PTHR34388">
    <property type="entry name" value="DNA POLYMERASE III SUBUNIT DELTA"/>
    <property type="match status" value="1"/>
</dbReference>
<dbReference type="GO" id="GO:0003677">
    <property type="term" value="F:DNA binding"/>
    <property type="evidence" value="ECO:0007669"/>
    <property type="project" value="InterPro"/>
</dbReference>
<reference evidence="11" key="1">
    <citation type="submission" date="2019-10" db="EMBL/GenBank/DDBJ databases">
        <authorList>
            <person name="Ross D.E."/>
            <person name="Gulliver D."/>
        </authorList>
    </citation>
    <scope>NUCLEOTIDE SEQUENCE</scope>
    <source>
        <strain evidence="11">DER-2019</strain>
    </source>
</reference>
<organism evidence="11 12">
    <name type="scientific">Acetobacterium paludosum</name>
    <dbReference type="NCBI Taxonomy" id="52693"/>
    <lineage>
        <taxon>Bacteria</taxon>
        <taxon>Bacillati</taxon>
        <taxon>Bacillota</taxon>
        <taxon>Clostridia</taxon>
        <taxon>Eubacteriales</taxon>
        <taxon>Eubacteriaceae</taxon>
        <taxon>Acetobacterium</taxon>
    </lineage>
</organism>
<evidence type="ECO:0000256" key="3">
    <source>
        <dbReference type="ARBA" id="ARBA00022679"/>
    </source>
</evidence>
<dbReference type="Pfam" id="PF06144">
    <property type="entry name" value="DNA_pol3_delta"/>
    <property type="match status" value="1"/>
</dbReference>
<dbReference type="InterPro" id="IPR008921">
    <property type="entry name" value="DNA_pol3_clamp-load_cplx_C"/>
</dbReference>
<evidence type="ECO:0000256" key="8">
    <source>
        <dbReference type="ARBA" id="ARBA00049244"/>
    </source>
</evidence>
<evidence type="ECO:0000259" key="9">
    <source>
        <dbReference type="Pfam" id="PF06144"/>
    </source>
</evidence>
<keyword evidence="5" id="KW-0235">DNA replication</keyword>
<dbReference type="SUPFAM" id="SSF52540">
    <property type="entry name" value="P-loop containing nucleoside triphosphate hydrolases"/>
    <property type="match status" value="1"/>
</dbReference>
<dbReference type="Gene3D" id="3.40.50.300">
    <property type="entry name" value="P-loop containing nucleotide triphosphate hydrolases"/>
    <property type="match status" value="1"/>
</dbReference>
<keyword evidence="6" id="KW-0239">DNA-directed DNA polymerase</keyword>
<dbReference type="OrthoDB" id="9775929at2"/>
<dbReference type="InterPro" id="IPR027417">
    <property type="entry name" value="P-loop_NTPase"/>
</dbReference>
<feature type="domain" description="DNA polymerase III delta N-terminal" evidence="9">
    <location>
        <begin position="19"/>
        <end position="137"/>
    </location>
</feature>
<dbReference type="Gene3D" id="1.20.272.10">
    <property type="match status" value="1"/>
</dbReference>
<proteinExistence type="inferred from homology"/>
<evidence type="ECO:0000313" key="12">
    <source>
        <dbReference type="Proteomes" id="UP000616595"/>
    </source>
</evidence>
<evidence type="ECO:0000256" key="1">
    <source>
        <dbReference type="ARBA" id="ARBA00012417"/>
    </source>
</evidence>
<keyword evidence="3 11" id="KW-0808">Transferase</keyword>
<dbReference type="Pfam" id="PF21694">
    <property type="entry name" value="DNA_pol3_delta_C"/>
    <property type="match status" value="1"/>
</dbReference>
<accession>A0A923I3T8</accession>
<dbReference type="InterPro" id="IPR010372">
    <property type="entry name" value="DNA_pol3_delta_N"/>
</dbReference>
<comment type="catalytic activity">
    <reaction evidence="8">
        <text>DNA(n) + a 2'-deoxyribonucleoside 5'-triphosphate = DNA(n+1) + diphosphate</text>
        <dbReference type="Rhea" id="RHEA:22508"/>
        <dbReference type="Rhea" id="RHEA-COMP:17339"/>
        <dbReference type="Rhea" id="RHEA-COMP:17340"/>
        <dbReference type="ChEBI" id="CHEBI:33019"/>
        <dbReference type="ChEBI" id="CHEBI:61560"/>
        <dbReference type="ChEBI" id="CHEBI:173112"/>
        <dbReference type="EC" id="2.7.7.7"/>
    </reaction>
</comment>
<dbReference type="GO" id="GO:0009360">
    <property type="term" value="C:DNA polymerase III complex"/>
    <property type="evidence" value="ECO:0007669"/>
    <property type="project" value="InterPro"/>
</dbReference>
<comment type="caution">
    <text evidence="11">The sequence shown here is derived from an EMBL/GenBank/DDBJ whole genome shotgun (WGS) entry which is preliminary data.</text>
</comment>
<protein>
    <recommendedName>
        <fullName evidence="2">DNA polymerase III subunit delta</fullName>
        <ecNumber evidence="1">2.7.7.7</ecNumber>
    </recommendedName>
</protein>
<reference evidence="11" key="2">
    <citation type="submission" date="2020-10" db="EMBL/GenBank/DDBJ databases">
        <title>Comparative genomics of the Acetobacterium genus.</title>
        <authorList>
            <person name="Marshall C."/>
            <person name="May H."/>
            <person name="Norman S."/>
        </authorList>
    </citation>
    <scope>NUCLEOTIDE SEQUENCE</scope>
    <source>
        <strain evidence="11">DER-2019</strain>
    </source>
</reference>
<name>A0A923I3T8_9FIRM</name>
<dbReference type="InterPro" id="IPR048466">
    <property type="entry name" value="DNA_pol3_delta-like_C"/>
</dbReference>
<evidence type="ECO:0000256" key="7">
    <source>
        <dbReference type="ARBA" id="ARBA00034754"/>
    </source>
</evidence>
<dbReference type="RefSeq" id="WP_148568438.1">
    <property type="nucleotide sequence ID" value="NZ_RXYA01000018.1"/>
</dbReference>
<dbReference type="NCBIfam" id="TIGR01128">
    <property type="entry name" value="holA"/>
    <property type="match status" value="1"/>
</dbReference>
<dbReference type="InterPro" id="IPR005790">
    <property type="entry name" value="DNA_polIII_delta"/>
</dbReference>
<evidence type="ECO:0000256" key="2">
    <source>
        <dbReference type="ARBA" id="ARBA00017703"/>
    </source>
</evidence>